<evidence type="ECO:0000256" key="1">
    <source>
        <dbReference type="SAM" id="MobiDB-lite"/>
    </source>
</evidence>
<dbReference type="VEuPathDB" id="AmoebaDB:NAEGRDRAFT_59613"/>
<dbReference type="KEGG" id="ngr:NAEGRDRAFT_59613"/>
<accession>D2VYS4</accession>
<proteinExistence type="predicted"/>
<gene>
    <name evidence="2" type="ORF">NAEGRDRAFT_59613</name>
</gene>
<reference evidence="2 3" key="1">
    <citation type="journal article" date="2010" name="Cell">
        <title>The genome of Naegleria gruberi illuminates early eukaryotic versatility.</title>
        <authorList>
            <person name="Fritz-Laylin L.K."/>
            <person name="Prochnik S.E."/>
            <person name="Ginger M.L."/>
            <person name="Dacks J.B."/>
            <person name="Carpenter M.L."/>
            <person name="Field M.C."/>
            <person name="Kuo A."/>
            <person name="Paredez A."/>
            <person name="Chapman J."/>
            <person name="Pham J."/>
            <person name="Shu S."/>
            <person name="Neupane R."/>
            <person name="Cipriano M."/>
            <person name="Mancuso J."/>
            <person name="Tu H."/>
            <person name="Salamov A."/>
            <person name="Lindquist E."/>
            <person name="Shapiro H."/>
            <person name="Lucas S."/>
            <person name="Grigoriev I.V."/>
            <person name="Cande W.Z."/>
            <person name="Fulton C."/>
            <person name="Rokhsar D.S."/>
            <person name="Dawson S.C."/>
        </authorList>
    </citation>
    <scope>NUCLEOTIDE SEQUENCE [LARGE SCALE GENOMIC DNA]</scope>
    <source>
        <strain evidence="2 3">NEG-M</strain>
    </source>
</reference>
<dbReference type="RefSeq" id="XP_002670750.1">
    <property type="nucleotide sequence ID" value="XM_002670704.1"/>
</dbReference>
<evidence type="ECO:0000313" key="3">
    <source>
        <dbReference type="Proteomes" id="UP000006671"/>
    </source>
</evidence>
<dbReference type="EMBL" id="GG738912">
    <property type="protein sequence ID" value="EFC38006.1"/>
    <property type="molecule type" value="Genomic_DNA"/>
</dbReference>
<keyword evidence="3" id="KW-1185">Reference proteome</keyword>
<dbReference type="InParanoid" id="D2VYS4"/>
<dbReference type="AlphaFoldDB" id="D2VYS4"/>
<name>D2VYS4_NAEGR</name>
<organism evidence="3">
    <name type="scientific">Naegleria gruberi</name>
    <name type="common">Amoeba</name>
    <dbReference type="NCBI Taxonomy" id="5762"/>
    <lineage>
        <taxon>Eukaryota</taxon>
        <taxon>Discoba</taxon>
        <taxon>Heterolobosea</taxon>
        <taxon>Tetramitia</taxon>
        <taxon>Eutetramitia</taxon>
        <taxon>Vahlkampfiidae</taxon>
        <taxon>Naegleria</taxon>
    </lineage>
</organism>
<dbReference type="Proteomes" id="UP000006671">
    <property type="component" value="Unassembled WGS sequence"/>
</dbReference>
<feature type="compositionally biased region" description="Low complexity" evidence="1">
    <location>
        <begin position="175"/>
        <end position="189"/>
    </location>
</feature>
<evidence type="ECO:0000313" key="2">
    <source>
        <dbReference type="EMBL" id="EFC38006.1"/>
    </source>
</evidence>
<sequence length="290" mass="33346">MPTTCPYHYLTHLKCNTQHCAIRKKYHSIEIMDQKYFFMLKEIYETNPAKRNQMNIILKEKFTQFSPNGMIALYESIIEMKSEGVVFETCKKRKSTITEVLLQVDQYKIDRKQTKSSTLSNSNSNSMPNTLNTTCKFVQDYSNTHYSNYSIDQHETNPLKRRLCASTSPYSSNESYSAVSSHSASSTSPTLTQKKRKFSPSTCPPSNNVFETFTHYSTSSVDTTHSVHYNLPQFNQIVPFKSFANQTQLQLQHQQSLNSSQKLPSMRELMNSIMYSSTDGSSLLLKKVFE</sequence>
<dbReference type="GeneID" id="8857851"/>
<feature type="region of interest" description="Disordered" evidence="1">
    <location>
        <begin position="175"/>
        <end position="203"/>
    </location>
</feature>
<dbReference type="OrthoDB" id="10562907at2759"/>
<protein>
    <submittedName>
        <fullName evidence="2">Predicted protein</fullName>
    </submittedName>
</protein>